<comment type="caution">
    <text evidence="2">The sequence shown here is derived from an EMBL/GenBank/DDBJ whole genome shotgun (WGS) entry which is preliminary data.</text>
</comment>
<dbReference type="EMBL" id="JAPEVG010000404">
    <property type="protein sequence ID" value="KAJ8463282.1"/>
    <property type="molecule type" value="Genomic_DNA"/>
</dbReference>
<dbReference type="AlphaFoldDB" id="A0AAD7TJM4"/>
<dbReference type="Proteomes" id="UP001215151">
    <property type="component" value="Unassembled WGS sequence"/>
</dbReference>
<dbReference type="Pfam" id="PF00646">
    <property type="entry name" value="F-box"/>
    <property type="match status" value="1"/>
</dbReference>
<sequence length="434" mass="49043">MADTTVVQPPKGVARTLQSHTLYGNIFAHCSPRSLLRFRRVSRAAQQAVQDYMDRAFNVNKRLSRYFRDPLAFRSLQARTAAIVSGSFALQFFDRTYYPESDLDIYTHPERSLLDVGLYLQSEGYTFEPYSWQQGRWRDEVDQLCTRMNAHVDALENEDEVSELYDMKGTRAVYTFVRDPTPGAPAATTRKVQIIVARSTPLRALLDFHSSMSSACTALAKHAKGLLWIPTASVLNIITYNAAYCLYPLATLEAYTSLVLNGGNPGKVAALEKYAKRGWRAISNPSPLIQYLNPSLFYVGKSRWVCDEHTWTVPLSMEGVKPPPPSSPSSEALSWDPIAECGWRLAYLSIPEGLVIAKFGIVATTVLRWGYTTGNAGYLGRLVSFFMSQGRLEHRKKPDEDSRVEDCTDVWTWWDETLPVFRTIYQADHDLMSD</sequence>
<evidence type="ECO:0000313" key="3">
    <source>
        <dbReference type="Proteomes" id="UP001215151"/>
    </source>
</evidence>
<feature type="domain" description="F-box" evidence="1">
    <location>
        <begin position="25"/>
        <end position="51"/>
    </location>
</feature>
<name>A0AAD7TJM4_9APHY</name>
<evidence type="ECO:0000313" key="2">
    <source>
        <dbReference type="EMBL" id="KAJ8463282.1"/>
    </source>
</evidence>
<evidence type="ECO:0000259" key="1">
    <source>
        <dbReference type="Pfam" id="PF00646"/>
    </source>
</evidence>
<gene>
    <name evidence="2" type="ORF">ONZ51_g10358</name>
</gene>
<accession>A0AAD7TJM4</accession>
<keyword evidence="3" id="KW-1185">Reference proteome</keyword>
<protein>
    <recommendedName>
        <fullName evidence="1">F-box domain-containing protein</fullName>
    </recommendedName>
</protein>
<proteinExistence type="predicted"/>
<organism evidence="2 3">
    <name type="scientific">Trametes cubensis</name>
    <dbReference type="NCBI Taxonomy" id="1111947"/>
    <lineage>
        <taxon>Eukaryota</taxon>
        <taxon>Fungi</taxon>
        <taxon>Dikarya</taxon>
        <taxon>Basidiomycota</taxon>
        <taxon>Agaricomycotina</taxon>
        <taxon>Agaricomycetes</taxon>
        <taxon>Polyporales</taxon>
        <taxon>Polyporaceae</taxon>
        <taxon>Trametes</taxon>
    </lineage>
</organism>
<reference evidence="2" key="1">
    <citation type="submission" date="2022-11" db="EMBL/GenBank/DDBJ databases">
        <title>Genome Sequence of Cubamyces cubensis.</title>
        <authorList>
            <person name="Buettner E."/>
        </authorList>
    </citation>
    <scope>NUCLEOTIDE SEQUENCE</scope>
    <source>
        <strain evidence="2">MPL-01</strain>
    </source>
</reference>
<dbReference type="InterPro" id="IPR001810">
    <property type="entry name" value="F-box_dom"/>
</dbReference>